<dbReference type="Proteomes" id="UP000193450">
    <property type="component" value="Chromosome"/>
</dbReference>
<protein>
    <submittedName>
        <fullName evidence="1">Uncharacterized protein</fullName>
    </submittedName>
</protein>
<organism evidence="1 2">
    <name type="scientific">Oceanicoccus sagamiensis</name>
    <dbReference type="NCBI Taxonomy" id="716816"/>
    <lineage>
        <taxon>Bacteria</taxon>
        <taxon>Pseudomonadati</taxon>
        <taxon>Pseudomonadota</taxon>
        <taxon>Gammaproteobacteria</taxon>
        <taxon>Cellvibrionales</taxon>
        <taxon>Spongiibacteraceae</taxon>
        <taxon>Oceanicoccus</taxon>
    </lineage>
</organism>
<evidence type="ECO:0000313" key="1">
    <source>
        <dbReference type="EMBL" id="ARN75899.1"/>
    </source>
</evidence>
<evidence type="ECO:0000313" key="2">
    <source>
        <dbReference type="Proteomes" id="UP000193450"/>
    </source>
</evidence>
<dbReference type="OrthoDB" id="6380783at2"/>
<name>A0A1X9NKC4_9GAMM</name>
<dbReference type="STRING" id="716816.BST96_18425"/>
<reference evidence="1 2" key="1">
    <citation type="submission" date="2016-11" db="EMBL/GenBank/DDBJ databases">
        <title>Trade-off between light-utilization and light-protection in marine flavobacteria.</title>
        <authorList>
            <person name="Kumagai Y."/>
        </authorList>
    </citation>
    <scope>NUCLEOTIDE SEQUENCE [LARGE SCALE GENOMIC DNA]</scope>
    <source>
        <strain evidence="1 2">NBRC 107125</strain>
    </source>
</reference>
<accession>A0A1X9NKC4</accession>
<keyword evidence="2" id="KW-1185">Reference proteome</keyword>
<dbReference type="KEGG" id="osg:BST96_18425"/>
<dbReference type="EMBL" id="CP019343">
    <property type="protein sequence ID" value="ARN75899.1"/>
    <property type="molecule type" value="Genomic_DNA"/>
</dbReference>
<gene>
    <name evidence="1" type="ORF">BST96_18425</name>
</gene>
<sequence>MSTLTPQNGAGRDSNNVVDLFSKKTFTALQDERIIRLSPEHDGMSMLYSNSTSGPEKLYAMKILCWGLRENGEVVGMVPWLNKVVPCDELTNEQHGQYEGYYDIGAELVFSEPPAYKVLELQNAANYFEFEQAAGTDIIQEIPDTIGTHAMLNAEDSGSIILTEVLSWRLLYNGVIEGMLINEEQVSSTPVLPGDSCLYPANENPDFRYFFQHHIANQIKAEDPEALAAISLLFEES</sequence>
<dbReference type="AlphaFoldDB" id="A0A1X9NKC4"/>
<dbReference type="RefSeq" id="WP_085760095.1">
    <property type="nucleotide sequence ID" value="NZ_CP019343.1"/>
</dbReference>
<proteinExistence type="predicted"/>